<proteinExistence type="predicted"/>
<dbReference type="InterPro" id="IPR024507">
    <property type="entry name" value="AtzH-like"/>
</dbReference>
<reference evidence="1 2" key="1">
    <citation type="submission" date="2021-04" db="EMBL/GenBank/DDBJ databases">
        <title>The genome sequence of Ideonella sp. 3Y2.</title>
        <authorList>
            <person name="Liu Y."/>
        </authorList>
    </citation>
    <scope>NUCLEOTIDE SEQUENCE [LARGE SCALE GENOMIC DNA]</scope>
    <source>
        <strain evidence="1 2">3Y2</strain>
    </source>
</reference>
<dbReference type="InterPro" id="IPR032710">
    <property type="entry name" value="NTF2-like_dom_sf"/>
</dbReference>
<accession>A0A940Y287</accession>
<sequence length="132" mass="15099">MIDTRLIDDELVLEELHAVFVAYEAALMANDVDALNAFFWDDARTTRYGIADRQWGIDELRAYRAATPAPQFTRTLHHLRLHSFGHDVAVAQVEFVRSDTALRGFQTQTWVRLAEGWRIVAAHVSMIPFQAD</sequence>
<name>A0A940Y287_9BURK</name>
<dbReference type="Pfam" id="PF11533">
    <property type="entry name" value="AtzH-like"/>
    <property type="match status" value="1"/>
</dbReference>
<protein>
    <submittedName>
        <fullName evidence="1">Oxalurate catabolism protein HpxZ</fullName>
    </submittedName>
</protein>
<organism evidence="1 2">
    <name type="scientific">Ideonella alba</name>
    <dbReference type="NCBI Taxonomy" id="2824118"/>
    <lineage>
        <taxon>Bacteria</taxon>
        <taxon>Pseudomonadati</taxon>
        <taxon>Pseudomonadota</taxon>
        <taxon>Betaproteobacteria</taxon>
        <taxon>Burkholderiales</taxon>
        <taxon>Sphaerotilaceae</taxon>
        <taxon>Ideonella</taxon>
    </lineage>
</organism>
<dbReference type="Proteomes" id="UP000676246">
    <property type="component" value="Unassembled WGS sequence"/>
</dbReference>
<evidence type="ECO:0000313" key="2">
    <source>
        <dbReference type="Proteomes" id="UP000676246"/>
    </source>
</evidence>
<gene>
    <name evidence="1" type="primary">hpxZ</name>
    <name evidence="1" type="ORF">KAK03_00875</name>
</gene>
<keyword evidence="2" id="KW-1185">Reference proteome</keyword>
<dbReference type="Gene3D" id="3.10.450.50">
    <property type="match status" value="1"/>
</dbReference>
<evidence type="ECO:0000313" key="1">
    <source>
        <dbReference type="EMBL" id="MBQ0929019.1"/>
    </source>
</evidence>
<dbReference type="EMBL" id="JAGQDD010000001">
    <property type="protein sequence ID" value="MBQ0929019.1"/>
    <property type="molecule type" value="Genomic_DNA"/>
</dbReference>
<dbReference type="RefSeq" id="WP_210851169.1">
    <property type="nucleotide sequence ID" value="NZ_JAGQDD010000001.1"/>
</dbReference>
<dbReference type="NCBIfam" id="NF033625">
    <property type="entry name" value="HpxZ"/>
    <property type="match status" value="1"/>
</dbReference>
<dbReference type="SUPFAM" id="SSF54427">
    <property type="entry name" value="NTF2-like"/>
    <property type="match status" value="1"/>
</dbReference>
<comment type="caution">
    <text evidence="1">The sequence shown here is derived from an EMBL/GenBank/DDBJ whole genome shotgun (WGS) entry which is preliminary data.</text>
</comment>
<dbReference type="AlphaFoldDB" id="A0A940Y287"/>